<name>A0AAN8RFY9_9PEZI</name>
<reference evidence="1 2" key="1">
    <citation type="submission" date="2019-10" db="EMBL/GenBank/DDBJ databases">
        <authorList>
            <person name="Palmer J.M."/>
        </authorList>
    </citation>
    <scope>NUCLEOTIDE SEQUENCE [LARGE SCALE GENOMIC DNA]</scope>
    <source>
        <strain evidence="1 2">TWF718</strain>
    </source>
</reference>
<keyword evidence="2" id="KW-1185">Reference proteome</keyword>
<dbReference type="Proteomes" id="UP001313282">
    <property type="component" value="Unassembled WGS sequence"/>
</dbReference>
<proteinExistence type="predicted"/>
<organism evidence="1 2">
    <name type="scientific">Orbilia javanica</name>
    <dbReference type="NCBI Taxonomy" id="47235"/>
    <lineage>
        <taxon>Eukaryota</taxon>
        <taxon>Fungi</taxon>
        <taxon>Dikarya</taxon>
        <taxon>Ascomycota</taxon>
        <taxon>Pezizomycotina</taxon>
        <taxon>Orbiliomycetes</taxon>
        <taxon>Orbiliales</taxon>
        <taxon>Orbiliaceae</taxon>
        <taxon>Orbilia</taxon>
    </lineage>
</organism>
<dbReference type="AlphaFoldDB" id="A0AAN8RFY9"/>
<evidence type="ECO:0000313" key="1">
    <source>
        <dbReference type="EMBL" id="KAK6351851.1"/>
    </source>
</evidence>
<accession>A0AAN8RFY9</accession>
<comment type="caution">
    <text evidence="1">The sequence shown here is derived from an EMBL/GenBank/DDBJ whole genome shotgun (WGS) entry which is preliminary data.</text>
</comment>
<sequence length="156" mass="17840">MTTTPLIRIIGHQGHYDYRKFAGIDFDYNHKRIVLTLHASDTTGDPNSPCQGTQLEERLINQFHDEMTHDNIVQTIIDHGKDFFSKIPPLELPIPPERDLHSVLLPETFHVEFKMIDGEPAVIQIDTPEIFPDHITLDPDIDRIKEEVGGADTTDY</sequence>
<protein>
    <submittedName>
        <fullName evidence="1">Uncharacterized protein</fullName>
    </submittedName>
</protein>
<gene>
    <name evidence="1" type="ORF">TWF718_004996</name>
</gene>
<evidence type="ECO:0000313" key="2">
    <source>
        <dbReference type="Proteomes" id="UP001313282"/>
    </source>
</evidence>
<dbReference type="EMBL" id="JAVHNR010000002">
    <property type="protein sequence ID" value="KAK6351851.1"/>
    <property type="molecule type" value="Genomic_DNA"/>
</dbReference>